<protein>
    <submittedName>
        <fullName evidence="1">Uncharacterized protein</fullName>
    </submittedName>
</protein>
<dbReference type="EMBL" id="JABAIK010000001">
    <property type="protein sequence ID" value="NLS11377.1"/>
    <property type="molecule type" value="Genomic_DNA"/>
</dbReference>
<reference evidence="1 2" key="1">
    <citation type="submission" date="2020-04" db="EMBL/GenBank/DDBJ databases">
        <title>Vibrio sp. SM6, a novel species isolated from seawater.</title>
        <authorList>
            <person name="Wang X."/>
        </authorList>
    </citation>
    <scope>NUCLEOTIDE SEQUENCE [LARGE SCALE GENOMIC DNA]</scope>
    <source>
        <strain evidence="1 2">SM6</strain>
    </source>
</reference>
<name>A0A7X8YFJ8_9VIBR</name>
<dbReference type="Proteomes" id="UP000535589">
    <property type="component" value="Unassembled WGS sequence"/>
</dbReference>
<evidence type="ECO:0000313" key="2">
    <source>
        <dbReference type="Proteomes" id="UP000535589"/>
    </source>
</evidence>
<dbReference type="AlphaFoldDB" id="A0A7X8YFJ8"/>
<dbReference type="RefSeq" id="WP_168834756.1">
    <property type="nucleotide sequence ID" value="NZ_JABAIK010000001.1"/>
</dbReference>
<proteinExistence type="predicted"/>
<sequence>MAILISPLAHAQQHDLCLSQKYNAYIDASLLWYSDLATLTTRQYPELADVSHWFLTGRQHHFELNRAAFDYFLANDPGRISSQRSVESWLQLSQTDVKQLASREDRLGQLAKQTYNDRQSKNHEQNYQLRSAFAELLTQPKQIEKALLRYNHQLEQLTKVSCNTL</sequence>
<organism evidence="1 2">
    <name type="scientific">Vibrio agarilyticus</name>
    <dbReference type="NCBI Taxonomy" id="2726741"/>
    <lineage>
        <taxon>Bacteria</taxon>
        <taxon>Pseudomonadati</taxon>
        <taxon>Pseudomonadota</taxon>
        <taxon>Gammaproteobacteria</taxon>
        <taxon>Vibrionales</taxon>
        <taxon>Vibrionaceae</taxon>
        <taxon>Vibrio</taxon>
    </lineage>
</organism>
<accession>A0A7X8YFJ8</accession>
<comment type="caution">
    <text evidence="1">The sequence shown here is derived from an EMBL/GenBank/DDBJ whole genome shotgun (WGS) entry which is preliminary data.</text>
</comment>
<evidence type="ECO:0000313" key="1">
    <source>
        <dbReference type="EMBL" id="NLS11377.1"/>
    </source>
</evidence>
<keyword evidence="2" id="KW-1185">Reference proteome</keyword>
<gene>
    <name evidence="1" type="ORF">HGP28_00565</name>
</gene>